<feature type="compositionally biased region" description="Low complexity" evidence="1">
    <location>
        <begin position="1"/>
        <end position="23"/>
    </location>
</feature>
<sequence>MSSQNPTTTSSPAAATQTTQTAPVAPGSLTREIVLNLPGWRITTTITTTVESLVPGTTQNVGTVIPLNLPTTAAIDNANNAAPSGAPHPDTLTPRPGTELHTKFYVVFRGLQVGIFYDWHTEAQQQVLGVPHNCYHLYPSWHQAHHAYTEAYNGRLPGRQVRVIQPPEPMSIDLDSEEESDGEESGQDGGMDDPVRGAEGSEEDNHSM</sequence>
<dbReference type="Proteomes" id="UP001383192">
    <property type="component" value="Unassembled WGS sequence"/>
</dbReference>
<feature type="compositionally biased region" description="Acidic residues" evidence="1">
    <location>
        <begin position="174"/>
        <end position="186"/>
    </location>
</feature>
<dbReference type="InterPro" id="IPR011320">
    <property type="entry name" value="RNase_H1_N"/>
</dbReference>
<dbReference type="Pfam" id="PF01693">
    <property type="entry name" value="Cauli_VI"/>
    <property type="match status" value="1"/>
</dbReference>
<feature type="region of interest" description="Disordered" evidence="1">
    <location>
        <begin position="1"/>
        <end position="27"/>
    </location>
</feature>
<name>A0AAW0B602_9AGAR</name>
<organism evidence="3 4">
    <name type="scientific">Paramarasmius palmivorus</name>
    <dbReference type="NCBI Taxonomy" id="297713"/>
    <lineage>
        <taxon>Eukaryota</taxon>
        <taxon>Fungi</taxon>
        <taxon>Dikarya</taxon>
        <taxon>Basidiomycota</taxon>
        <taxon>Agaricomycotina</taxon>
        <taxon>Agaricomycetes</taxon>
        <taxon>Agaricomycetidae</taxon>
        <taxon>Agaricales</taxon>
        <taxon>Marasmiineae</taxon>
        <taxon>Marasmiaceae</taxon>
        <taxon>Paramarasmius</taxon>
    </lineage>
</organism>
<dbReference type="Gene3D" id="3.40.970.10">
    <property type="entry name" value="Ribonuclease H1, N-terminal domain"/>
    <property type="match status" value="1"/>
</dbReference>
<gene>
    <name evidence="3" type="ORF">VNI00_017529</name>
</gene>
<dbReference type="InterPro" id="IPR009027">
    <property type="entry name" value="Ribosomal_bL9/RNase_H1_N"/>
</dbReference>
<comment type="caution">
    <text evidence="3">The sequence shown here is derived from an EMBL/GenBank/DDBJ whole genome shotgun (WGS) entry which is preliminary data.</text>
</comment>
<feature type="region of interest" description="Disordered" evidence="1">
    <location>
        <begin position="166"/>
        <end position="208"/>
    </location>
</feature>
<dbReference type="AlphaFoldDB" id="A0AAW0B602"/>
<keyword evidence="4" id="KW-1185">Reference proteome</keyword>
<evidence type="ECO:0000259" key="2">
    <source>
        <dbReference type="Pfam" id="PF01693"/>
    </source>
</evidence>
<evidence type="ECO:0000256" key="1">
    <source>
        <dbReference type="SAM" id="MobiDB-lite"/>
    </source>
</evidence>
<evidence type="ECO:0000313" key="3">
    <source>
        <dbReference type="EMBL" id="KAK7021083.1"/>
    </source>
</evidence>
<dbReference type="EMBL" id="JAYKXP010000176">
    <property type="protein sequence ID" value="KAK7021083.1"/>
    <property type="molecule type" value="Genomic_DNA"/>
</dbReference>
<accession>A0AAW0B602</accession>
<dbReference type="SUPFAM" id="SSF55658">
    <property type="entry name" value="L9 N-domain-like"/>
    <property type="match status" value="1"/>
</dbReference>
<protein>
    <recommendedName>
        <fullName evidence="2">Ribonuclease H1 N-terminal domain-containing protein</fullName>
    </recommendedName>
</protein>
<feature type="domain" description="Ribonuclease H1 N-terminal" evidence="2">
    <location>
        <begin position="103"/>
        <end position="146"/>
    </location>
</feature>
<reference evidence="3 4" key="1">
    <citation type="submission" date="2024-01" db="EMBL/GenBank/DDBJ databases">
        <title>A draft genome for a cacao thread blight-causing isolate of Paramarasmius palmivorus.</title>
        <authorList>
            <person name="Baruah I.K."/>
            <person name="Bukari Y."/>
            <person name="Amoako-Attah I."/>
            <person name="Meinhardt L.W."/>
            <person name="Bailey B.A."/>
            <person name="Cohen S.P."/>
        </authorList>
    </citation>
    <scope>NUCLEOTIDE SEQUENCE [LARGE SCALE GENOMIC DNA]</scope>
    <source>
        <strain evidence="3 4">GH-12</strain>
    </source>
</reference>
<evidence type="ECO:0000313" key="4">
    <source>
        <dbReference type="Proteomes" id="UP001383192"/>
    </source>
</evidence>
<dbReference type="InterPro" id="IPR037056">
    <property type="entry name" value="RNase_H1_N_sf"/>
</dbReference>
<proteinExistence type="predicted"/>